<feature type="region of interest" description="Disordered" evidence="10">
    <location>
        <begin position="642"/>
        <end position="685"/>
    </location>
</feature>
<keyword evidence="13" id="KW-1185">Reference proteome</keyword>
<evidence type="ECO:0000256" key="7">
    <source>
        <dbReference type="ARBA" id="ARBA00022833"/>
    </source>
</evidence>
<dbReference type="OrthoDB" id="5594015at2759"/>
<evidence type="ECO:0000256" key="6">
    <source>
        <dbReference type="ARBA" id="ARBA00022771"/>
    </source>
</evidence>
<keyword evidence="8" id="KW-0175">Coiled coil</keyword>
<dbReference type="PANTHER" id="PTHR28670:SF1">
    <property type="entry name" value="UV-STIMULATED SCAFFOLD PROTEIN A"/>
    <property type="match status" value="1"/>
</dbReference>
<gene>
    <name evidence="12" type="ORF">IWQ60_009630</name>
</gene>
<dbReference type="Pfam" id="PF09740">
    <property type="entry name" value="DUF2043"/>
    <property type="match status" value="1"/>
</dbReference>
<reference evidence="12" key="1">
    <citation type="submission" date="2022-07" db="EMBL/GenBank/DDBJ databases">
        <title>Phylogenomic reconstructions and comparative analyses of Kickxellomycotina fungi.</title>
        <authorList>
            <person name="Reynolds N.K."/>
            <person name="Stajich J.E."/>
            <person name="Barry K."/>
            <person name="Grigoriev I.V."/>
            <person name="Crous P."/>
            <person name="Smith M.E."/>
        </authorList>
    </citation>
    <scope>NUCLEOTIDE SEQUENCE</scope>
    <source>
        <strain evidence="12">RSA 861</strain>
    </source>
</reference>
<keyword evidence="9" id="KW-0234">DNA repair</keyword>
<feature type="domain" description="UV-stimulated scaffold protein A C-terminal" evidence="11">
    <location>
        <begin position="450"/>
        <end position="552"/>
    </location>
</feature>
<protein>
    <recommendedName>
        <fullName evidence="11">UV-stimulated scaffold protein A C-terminal domain-containing protein</fullName>
    </recommendedName>
</protein>
<evidence type="ECO:0000313" key="12">
    <source>
        <dbReference type="EMBL" id="KAJ1912518.1"/>
    </source>
</evidence>
<dbReference type="InterPro" id="IPR049408">
    <property type="entry name" value="UVSSA_N_a-solenoid_rpt"/>
</dbReference>
<keyword evidence="6" id="KW-0863">Zinc-finger</keyword>
<dbReference type="Proteomes" id="UP001150569">
    <property type="component" value="Unassembled WGS sequence"/>
</dbReference>
<evidence type="ECO:0000256" key="3">
    <source>
        <dbReference type="ARBA" id="ARBA00022454"/>
    </source>
</evidence>
<comment type="caution">
    <text evidence="12">The sequence shown here is derived from an EMBL/GenBank/DDBJ whole genome shotgun (WGS) entry which is preliminary data.</text>
</comment>
<dbReference type="EMBL" id="JANBPT010000826">
    <property type="protein sequence ID" value="KAJ1912518.1"/>
    <property type="molecule type" value="Genomic_DNA"/>
</dbReference>
<feature type="region of interest" description="Disordered" evidence="10">
    <location>
        <begin position="365"/>
        <end position="403"/>
    </location>
</feature>
<dbReference type="GO" id="GO:0008270">
    <property type="term" value="F:zinc ion binding"/>
    <property type="evidence" value="ECO:0007669"/>
    <property type="project" value="UniProtKB-KW"/>
</dbReference>
<evidence type="ECO:0000256" key="2">
    <source>
        <dbReference type="ARBA" id="ARBA00009240"/>
    </source>
</evidence>
<evidence type="ECO:0000256" key="8">
    <source>
        <dbReference type="ARBA" id="ARBA00023054"/>
    </source>
</evidence>
<feature type="compositionally biased region" description="Acidic residues" evidence="10">
    <location>
        <begin position="369"/>
        <end position="381"/>
    </location>
</feature>
<dbReference type="GO" id="GO:0006283">
    <property type="term" value="P:transcription-coupled nucleotide-excision repair"/>
    <property type="evidence" value="ECO:0007669"/>
    <property type="project" value="TreeGrafter"/>
</dbReference>
<comment type="similarity">
    <text evidence="2">Belongs to the UVSSA family.</text>
</comment>
<feature type="region of interest" description="Disordered" evidence="10">
    <location>
        <begin position="223"/>
        <end position="249"/>
    </location>
</feature>
<accession>A0A9W7ZU24</accession>
<evidence type="ECO:0000313" key="13">
    <source>
        <dbReference type="Proteomes" id="UP001150569"/>
    </source>
</evidence>
<keyword evidence="3" id="KW-0158">Chromosome</keyword>
<proteinExistence type="inferred from homology"/>
<dbReference type="PANTHER" id="PTHR28670">
    <property type="entry name" value="UV-STIMULATED SCAFFOLD PROTEIN A"/>
    <property type="match status" value="1"/>
</dbReference>
<dbReference type="InterPro" id="IPR049431">
    <property type="entry name" value="UVSSA_C"/>
</dbReference>
<dbReference type="GO" id="GO:0005694">
    <property type="term" value="C:chromosome"/>
    <property type="evidence" value="ECO:0007669"/>
    <property type="project" value="UniProtKB-SubCell"/>
</dbReference>
<evidence type="ECO:0000256" key="1">
    <source>
        <dbReference type="ARBA" id="ARBA00004286"/>
    </source>
</evidence>
<dbReference type="Pfam" id="PF20867">
    <property type="entry name" value="UVSSA_N"/>
    <property type="match status" value="1"/>
</dbReference>
<feature type="compositionally biased region" description="Basic and acidic residues" evidence="10">
    <location>
        <begin position="667"/>
        <end position="678"/>
    </location>
</feature>
<evidence type="ECO:0000256" key="9">
    <source>
        <dbReference type="ARBA" id="ARBA00023204"/>
    </source>
</evidence>
<comment type="subcellular location">
    <subcellularLocation>
        <location evidence="1">Chromosome</location>
    </subcellularLocation>
</comment>
<keyword evidence="5" id="KW-0227">DNA damage</keyword>
<sequence>MENAARDTLAQTIRRLVTSGKDQLDERQMKLVKTYCKSSDANIQITYDLLMIQLAKNHAQIRFACAQIIIELFNRSHLFRDCLTREFPKFLSLTLGIYQEALPAPEVYASRLRRRVVEALQAWFAKYGGHYKALQLGYDYVRQKLNVDGGSTGGIGAPVLSHAEERRRREKMARKREQDRMKFMRARMAGEKLMTTVDHACRPMDAALALLVPDVGEIFGSRSPSPVLPPSAPPTLVNDGAGATSDAAETRTSLVAPKPRLQDRMTLMGMGSARYQVTLHMDPENPFGVCETPENRVIYDSLREGLALLQRKLRPAVPHLLARLARLDLGEGQAECDQMVEDLTACQRRMAVLLEKCAELDIQVPLASEDNDDDEFEDVDPDGGARDSNEDVPVNPEVHDGSVRPQVDLEVESEGAFNPTVNGPVAAPSTASLKANNTDGLSEVEKKLLEKAPIVEYGEDLYYWDKKEVGFNQSGIEYKHRFFGEGGGEKFLSQDTLEKLRTRAVYLKPKLPKDIPICGAAIGNGKICQRRDLHTCPYHGPKKPRDKYGDVIVPRPENDEKTLAEREAEADPDVPDVFVEMEETTWSPPLVPPETTAKVAASSSTASAHRPAGTTVPTAVGRRTWKRPHRKPYANLVDVKQAQDTSMSRLQRRLDDRRMNRVISEATRGEQDLKKRENSANLWSG</sequence>
<dbReference type="AlphaFoldDB" id="A0A9W7ZU24"/>
<dbReference type="GO" id="GO:0000993">
    <property type="term" value="F:RNA polymerase II complex binding"/>
    <property type="evidence" value="ECO:0007669"/>
    <property type="project" value="TreeGrafter"/>
</dbReference>
<evidence type="ECO:0000259" key="11">
    <source>
        <dbReference type="Pfam" id="PF09740"/>
    </source>
</evidence>
<keyword evidence="4" id="KW-0479">Metal-binding</keyword>
<evidence type="ECO:0000256" key="5">
    <source>
        <dbReference type="ARBA" id="ARBA00022763"/>
    </source>
</evidence>
<evidence type="ECO:0000256" key="4">
    <source>
        <dbReference type="ARBA" id="ARBA00022723"/>
    </source>
</evidence>
<dbReference type="InterPro" id="IPR018610">
    <property type="entry name" value="UVSSA"/>
</dbReference>
<organism evidence="12 13">
    <name type="scientific">Tieghemiomyces parasiticus</name>
    <dbReference type="NCBI Taxonomy" id="78921"/>
    <lineage>
        <taxon>Eukaryota</taxon>
        <taxon>Fungi</taxon>
        <taxon>Fungi incertae sedis</taxon>
        <taxon>Zoopagomycota</taxon>
        <taxon>Kickxellomycotina</taxon>
        <taxon>Dimargaritomycetes</taxon>
        <taxon>Dimargaritales</taxon>
        <taxon>Dimargaritaceae</taxon>
        <taxon>Tieghemiomyces</taxon>
    </lineage>
</organism>
<name>A0A9W7ZU24_9FUNG</name>
<keyword evidence="7" id="KW-0862">Zinc</keyword>
<evidence type="ECO:0000256" key="10">
    <source>
        <dbReference type="SAM" id="MobiDB-lite"/>
    </source>
</evidence>
<dbReference type="GO" id="GO:0009411">
    <property type="term" value="P:response to UV"/>
    <property type="evidence" value="ECO:0007669"/>
    <property type="project" value="InterPro"/>
</dbReference>